<dbReference type="PANTHER" id="PTHR43103:SF5">
    <property type="entry name" value="4-EPIMERASE, PUTATIVE (AFU_ORTHOLOGUE AFUA_7G00360)-RELATED"/>
    <property type="match status" value="1"/>
</dbReference>
<dbReference type="AlphaFoldDB" id="A0A8H7KGJ2"/>
<organism evidence="5 6">
    <name type="scientific">Agaricus bisporus var. burnettii</name>
    <dbReference type="NCBI Taxonomy" id="192524"/>
    <lineage>
        <taxon>Eukaryota</taxon>
        <taxon>Fungi</taxon>
        <taxon>Dikarya</taxon>
        <taxon>Basidiomycota</taxon>
        <taxon>Agaricomycotina</taxon>
        <taxon>Agaricomycetes</taxon>
        <taxon>Agaricomycetidae</taxon>
        <taxon>Agaricales</taxon>
        <taxon>Agaricineae</taxon>
        <taxon>Agaricaceae</taxon>
        <taxon>Agaricus</taxon>
    </lineage>
</organism>
<dbReference type="GO" id="GO:0016491">
    <property type="term" value="F:oxidoreductase activity"/>
    <property type="evidence" value="ECO:0007669"/>
    <property type="project" value="UniProtKB-KW"/>
</dbReference>
<dbReference type="PANTHER" id="PTHR43103">
    <property type="entry name" value="NUCLEOSIDE-DIPHOSPHATE-SUGAR EPIMERASE"/>
    <property type="match status" value="1"/>
</dbReference>
<reference evidence="5 6" key="1">
    <citation type="journal article" name="Sci. Rep.">
        <title>Telomere-to-telomere assembled and centromere annotated genomes of the two main subspecies of the button mushroom Agaricus bisporus reveal especially polymorphic chromosome ends.</title>
        <authorList>
            <person name="Sonnenberg A.S.M."/>
            <person name="Sedaghat-Telgerd N."/>
            <person name="Lavrijssen B."/>
            <person name="Ohm R.A."/>
            <person name="Hendrickx P.M."/>
            <person name="Scholtmeijer K."/>
            <person name="Baars J.J.P."/>
            <person name="van Peer A."/>
        </authorList>
    </citation>
    <scope>NUCLEOTIDE SEQUENCE [LARGE SCALE GENOMIC DNA]</scope>
    <source>
        <strain evidence="5 6">H119_p4</strain>
    </source>
</reference>
<sequence length="289" mass="32925">MNLLITGCNGSVGKRIVRLALNRGYIVTGVDFTILSEELKELIEHKKDNFTYHQIDLGDYDCALEILRTSECQAVIHLAAVRDPKDYKVHTHNSNVVLSWNILRACAELGITRIAQASSVNVVKMVYSVQADFKYFPIDEDHPREPDEPYGLSKLICELQADTIARRYPTLRIASLRLSWSLPRKDYAWGRQAQDAAKDLWGYVYEDSVADAFLLSITCDTNKWPSKHEAFLVAAPEINRDLDSGELKKSFYPDVPVKAGFEIKGRQGFFDCRKAERLLGWVHRDNMPE</sequence>
<name>A0A8H7KGJ2_AGABI</name>
<gene>
    <name evidence="5" type="ORF">Agabi119p4_5431</name>
</gene>
<feature type="domain" description="NAD-dependent epimerase/dehydratase" evidence="4">
    <location>
        <begin position="4"/>
        <end position="179"/>
    </location>
</feature>
<dbReference type="InterPro" id="IPR001509">
    <property type="entry name" value="Epimerase_deHydtase"/>
</dbReference>
<comment type="caution">
    <text evidence="5">The sequence shown here is derived from an EMBL/GenBank/DDBJ whole genome shotgun (WGS) entry which is preliminary data.</text>
</comment>
<evidence type="ECO:0000256" key="2">
    <source>
        <dbReference type="ARBA" id="ARBA00023002"/>
    </source>
</evidence>
<keyword evidence="3" id="KW-0520">NAD</keyword>
<dbReference type="EMBL" id="JABXXO010000007">
    <property type="protein sequence ID" value="KAF7773264.1"/>
    <property type="molecule type" value="Genomic_DNA"/>
</dbReference>
<keyword evidence="2" id="KW-0560">Oxidoreductase</keyword>
<evidence type="ECO:0000256" key="3">
    <source>
        <dbReference type="ARBA" id="ARBA00023027"/>
    </source>
</evidence>
<accession>A0A8H7KGJ2</accession>
<evidence type="ECO:0000313" key="6">
    <source>
        <dbReference type="Proteomes" id="UP000629468"/>
    </source>
</evidence>
<dbReference type="Pfam" id="PF01370">
    <property type="entry name" value="Epimerase"/>
    <property type="match status" value="1"/>
</dbReference>
<evidence type="ECO:0000259" key="4">
    <source>
        <dbReference type="Pfam" id="PF01370"/>
    </source>
</evidence>
<proteinExistence type="inferred from homology"/>
<dbReference type="Proteomes" id="UP000629468">
    <property type="component" value="Unassembled WGS sequence"/>
</dbReference>
<dbReference type="Gene3D" id="3.40.50.720">
    <property type="entry name" value="NAD(P)-binding Rossmann-like Domain"/>
    <property type="match status" value="1"/>
</dbReference>
<dbReference type="InterPro" id="IPR036291">
    <property type="entry name" value="NAD(P)-bd_dom_sf"/>
</dbReference>
<comment type="similarity">
    <text evidence="1">Belongs to the NAD(P)-dependent epimerase/dehydratase family.</text>
</comment>
<dbReference type="SUPFAM" id="SSF51735">
    <property type="entry name" value="NAD(P)-binding Rossmann-fold domains"/>
    <property type="match status" value="1"/>
</dbReference>
<evidence type="ECO:0000256" key="1">
    <source>
        <dbReference type="ARBA" id="ARBA00007637"/>
    </source>
</evidence>
<evidence type="ECO:0000313" key="5">
    <source>
        <dbReference type="EMBL" id="KAF7773264.1"/>
    </source>
</evidence>
<protein>
    <recommendedName>
        <fullName evidence="4">NAD-dependent epimerase/dehydratase domain-containing protein</fullName>
    </recommendedName>
</protein>